<evidence type="ECO:0000256" key="4">
    <source>
        <dbReference type="ARBA" id="ARBA00023136"/>
    </source>
</evidence>
<evidence type="ECO:0000256" key="5">
    <source>
        <dbReference type="SAM" id="Phobius"/>
    </source>
</evidence>
<dbReference type="EMBL" id="FNUY01000003">
    <property type="protein sequence ID" value="SEG05198.1"/>
    <property type="molecule type" value="Genomic_DNA"/>
</dbReference>
<evidence type="ECO:0000259" key="6">
    <source>
        <dbReference type="Pfam" id="PF01794"/>
    </source>
</evidence>
<sequence length="212" mass="22442">MRPARVEARGRLAAWTVILAVAAVPVIAAAASPLQAGRELLWVTGGMAGVVALSLLFVQPLLKAAAPALLPARSGTLWHRWAGIAIAVLVGLHIGALYLYSPDDITDALLLVAPTPFSLYGVISLWCLVLTVLLVATRRRLGLAKRWWRVLHSVLAVAIVSAGVIHAVLIEGAMEEFSKLAVCAAALATTTAGALEINLFGPLRRRRKLQSA</sequence>
<accession>A0A1H5X0F7</accession>
<keyword evidence="4 5" id="KW-0472">Membrane</keyword>
<evidence type="ECO:0000256" key="2">
    <source>
        <dbReference type="ARBA" id="ARBA00022692"/>
    </source>
</evidence>
<dbReference type="OrthoDB" id="7917288at2"/>
<protein>
    <submittedName>
        <fullName evidence="7">Ferric reductase like transmembrane component</fullName>
    </submittedName>
</protein>
<feature type="transmembrane region" description="Helical" evidence="5">
    <location>
        <begin position="181"/>
        <end position="201"/>
    </location>
</feature>
<feature type="transmembrane region" description="Helical" evidence="5">
    <location>
        <begin position="78"/>
        <end position="99"/>
    </location>
</feature>
<evidence type="ECO:0000313" key="8">
    <source>
        <dbReference type="Proteomes" id="UP000236743"/>
    </source>
</evidence>
<feature type="transmembrane region" description="Helical" evidence="5">
    <location>
        <begin position="12"/>
        <end position="34"/>
    </location>
</feature>
<dbReference type="Proteomes" id="UP000236743">
    <property type="component" value="Unassembled WGS sequence"/>
</dbReference>
<feature type="transmembrane region" description="Helical" evidence="5">
    <location>
        <begin position="40"/>
        <end position="58"/>
    </location>
</feature>
<proteinExistence type="predicted"/>
<feature type="transmembrane region" description="Helical" evidence="5">
    <location>
        <begin position="148"/>
        <end position="169"/>
    </location>
</feature>
<dbReference type="AlphaFoldDB" id="A0A1H5X0F7"/>
<organism evidence="7 8">
    <name type="scientific">Bosea lathyri</name>
    <dbReference type="NCBI Taxonomy" id="1036778"/>
    <lineage>
        <taxon>Bacteria</taxon>
        <taxon>Pseudomonadati</taxon>
        <taxon>Pseudomonadota</taxon>
        <taxon>Alphaproteobacteria</taxon>
        <taxon>Hyphomicrobiales</taxon>
        <taxon>Boseaceae</taxon>
        <taxon>Bosea</taxon>
    </lineage>
</organism>
<feature type="domain" description="Ferric oxidoreductase" evidence="6">
    <location>
        <begin position="48"/>
        <end position="161"/>
    </location>
</feature>
<keyword evidence="8" id="KW-1185">Reference proteome</keyword>
<evidence type="ECO:0000256" key="1">
    <source>
        <dbReference type="ARBA" id="ARBA00004141"/>
    </source>
</evidence>
<name>A0A1H5X0F7_9HYPH</name>
<evidence type="ECO:0000313" key="7">
    <source>
        <dbReference type="EMBL" id="SEG05198.1"/>
    </source>
</evidence>
<dbReference type="InterPro" id="IPR013130">
    <property type="entry name" value="Fe3_Rdtase_TM_dom"/>
</dbReference>
<dbReference type="GO" id="GO:0016020">
    <property type="term" value="C:membrane"/>
    <property type="evidence" value="ECO:0007669"/>
    <property type="project" value="UniProtKB-SubCell"/>
</dbReference>
<gene>
    <name evidence="7" type="ORF">SAMN04488115_10339</name>
</gene>
<comment type="subcellular location">
    <subcellularLocation>
        <location evidence="1">Membrane</location>
        <topology evidence="1">Multi-pass membrane protein</topology>
    </subcellularLocation>
</comment>
<dbReference type="Pfam" id="PF01794">
    <property type="entry name" value="Ferric_reduct"/>
    <property type="match status" value="1"/>
</dbReference>
<reference evidence="7 8" key="1">
    <citation type="submission" date="2016-10" db="EMBL/GenBank/DDBJ databases">
        <authorList>
            <person name="de Groot N.N."/>
        </authorList>
    </citation>
    <scope>NUCLEOTIDE SEQUENCE [LARGE SCALE GENOMIC DNA]</scope>
    <source>
        <strain evidence="7 8">DSM 26656</strain>
    </source>
</reference>
<keyword evidence="2 5" id="KW-0812">Transmembrane</keyword>
<keyword evidence="3 5" id="KW-1133">Transmembrane helix</keyword>
<feature type="transmembrane region" description="Helical" evidence="5">
    <location>
        <begin position="119"/>
        <end position="136"/>
    </location>
</feature>
<evidence type="ECO:0000256" key="3">
    <source>
        <dbReference type="ARBA" id="ARBA00022989"/>
    </source>
</evidence>
<dbReference type="RefSeq" id="WP_103871921.1">
    <property type="nucleotide sequence ID" value="NZ_FNUY01000003.1"/>
</dbReference>